<reference evidence="2" key="1">
    <citation type="journal article" date="2021" name="Proc. Natl. Acad. Sci. U.S.A.">
        <title>A Catalog of Tens of Thousands of Viruses from Human Metagenomes Reveals Hidden Associations with Chronic Diseases.</title>
        <authorList>
            <person name="Tisza M.J."/>
            <person name="Buck C.B."/>
        </authorList>
    </citation>
    <scope>NUCLEOTIDE SEQUENCE</scope>
    <source>
        <strain evidence="2">CtgmM3</strain>
    </source>
</reference>
<name>A0A8S5TKX4_9CAUD</name>
<dbReference type="EMBL" id="BK032840">
    <property type="protein sequence ID" value="DAF63434.1"/>
    <property type="molecule type" value="Genomic_DNA"/>
</dbReference>
<proteinExistence type="predicted"/>
<dbReference type="Pfam" id="PF06605">
    <property type="entry name" value="Prophage_tail"/>
    <property type="match status" value="1"/>
</dbReference>
<sequence length="941" mass="107222">MYKILMDGNTIYYPGDEIAILQSSTLNLELNTAGTLEFICPPENPYYHSIYNRKSIVSVYRDENEIFIGEVREQTKDLRGNKKVQCVGLLSYLADSIQKQMEYHNQTPYQLLAKFLEIHNEQVDEKKRIDIGRVTVTDPNDSLYRFTNYETTLETVMTKLVERLGGFLKLRNEDGHLYLDYLRLEEMGKASEQVIDFGMNLLEYTENLSSEDVVTAIIPLGKEIEGTQEDVLKKYTEISTVNDGKNYLVSKEAKEAFGWVCKVVRWNDVTVPENLMRKAAEWLKDNQFETVELTLSALDLSEFDVNVESIMCGDRVRCRAYPFGMDRIFPVMLQSIPLQNPGEMKLVLGSSQSKGYVERANSAVKELREESLLTRKIDNERVQSAINNLKAQMNISEGGYKLTEYDDSGRWLRDLYMDTPDKETATKVLQVNMNGIGGSNTGYKGPYSIGMTLDGMIYGDRIMSHSIDAEKLSVSYRSQVEKEILHSQEEAIKDTDEKLKKYYTISEVDSKFSVTDGKIEASVESVNQKLLQKNGNFYGPYSPDHSRAPTNSWTSHSARLSHVGDFFYDTSTGYAYRYAIKKEGLLLKFSKESRTESVSYDWVEIFYEIDGKTYALPKCGGQEISEKELFIPSDSFWLYWRTDGSNPSFYGFKIDYIKKASSRAEPSGIEKNLPGDAGDIIELSGTEYPESEHSPYLDFTKKLWKYSSTESISPEVSFDWVRIQDRDIQASKEKADKAMSKVSIMEGSISSMVKRGEFGTFMRQNYNSFLLGFNGASRYVQITPGQIGLYNGAIDNEHKRAVFNESGNHFYRDGKYIGNIGTNVWSANYEHKGLVFDLDVDGKYMAFAQQESVNSGSYQTMLCFSRADSIYSKYGIHLGCNLYANGFKIENPQWEDGFGVTATINYVQITEVSSSGRIKRWGSNARMVFKDGILMDIFYYT</sequence>
<accession>A0A8S5TKX4</accession>
<evidence type="ECO:0000313" key="2">
    <source>
        <dbReference type="EMBL" id="DAF63434.1"/>
    </source>
</evidence>
<feature type="domain" description="Tail spike" evidence="1">
    <location>
        <begin position="94"/>
        <end position="352"/>
    </location>
</feature>
<organism evidence="2">
    <name type="scientific">Siphoviridae sp. ctgmM3</name>
    <dbReference type="NCBI Taxonomy" id="2827912"/>
    <lineage>
        <taxon>Viruses</taxon>
        <taxon>Duplodnaviria</taxon>
        <taxon>Heunggongvirae</taxon>
        <taxon>Uroviricota</taxon>
        <taxon>Caudoviricetes</taxon>
    </lineage>
</organism>
<dbReference type="InterPro" id="IPR010572">
    <property type="entry name" value="Tail_dom"/>
</dbReference>
<protein>
    <submittedName>
        <fullName evidence="2">Tail protein</fullName>
    </submittedName>
</protein>
<evidence type="ECO:0000259" key="1">
    <source>
        <dbReference type="Pfam" id="PF06605"/>
    </source>
</evidence>